<feature type="domain" description="Knr4/Smi1-like" evidence="1">
    <location>
        <begin position="32"/>
        <end position="153"/>
    </location>
</feature>
<sequence>MSDADEVLSAWSRITRWLEKHAPGDHAALRPGASEAALAALQAGLGFSPHPALRALLTACDGVVPRRASNEAGAFLIGYSLLDTEKVLEWQRYLATRAEDAVEEGYEDEVGRTAHPRWVPFAQALSGDLLFVDHREDGYGTVCELSFGDPDHRRPWPGLGAMLGDLAGAMEEGTPLLAVGRRPAVHEDRMLEWPTV</sequence>
<dbReference type="RefSeq" id="WP_398712961.1">
    <property type="nucleotide sequence ID" value="NZ_JBIRUI010000021.1"/>
</dbReference>
<proteinExistence type="predicted"/>
<gene>
    <name evidence="2" type="ORF">ACH407_32870</name>
</gene>
<organism evidence="2 3">
    <name type="scientific">Streptomyces litmocidini</name>
    <dbReference type="NCBI Taxonomy" id="67318"/>
    <lineage>
        <taxon>Bacteria</taxon>
        <taxon>Bacillati</taxon>
        <taxon>Actinomycetota</taxon>
        <taxon>Actinomycetes</taxon>
        <taxon>Kitasatosporales</taxon>
        <taxon>Streptomycetaceae</taxon>
        <taxon>Streptomyces</taxon>
    </lineage>
</organism>
<dbReference type="InterPro" id="IPR018958">
    <property type="entry name" value="Knr4/Smi1-like_dom"/>
</dbReference>
<name>A0ABW7UIK0_9ACTN</name>
<keyword evidence="3" id="KW-1185">Reference proteome</keyword>
<evidence type="ECO:0000313" key="2">
    <source>
        <dbReference type="EMBL" id="MFI1718339.1"/>
    </source>
</evidence>
<evidence type="ECO:0000259" key="1">
    <source>
        <dbReference type="Pfam" id="PF09346"/>
    </source>
</evidence>
<evidence type="ECO:0000313" key="3">
    <source>
        <dbReference type="Proteomes" id="UP001611339"/>
    </source>
</evidence>
<dbReference type="SUPFAM" id="SSF160631">
    <property type="entry name" value="SMI1/KNR4-like"/>
    <property type="match status" value="1"/>
</dbReference>
<dbReference type="EMBL" id="JBIRUI010000021">
    <property type="protein sequence ID" value="MFI1718339.1"/>
    <property type="molecule type" value="Genomic_DNA"/>
</dbReference>
<protein>
    <submittedName>
        <fullName evidence="2">SMI1/KNR4 family protein</fullName>
    </submittedName>
</protein>
<dbReference type="InterPro" id="IPR037883">
    <property type="entry name" value="Knr4/Smi1-like_sf"/>
</dbReference>
<comment type="caution">
    <text evidence="2">The sequence shown here is derived from an EMBL/GenBank/DDBJ whole genome shotgun (WGS) entry which is preliminary data.</text>
</comment>
<accession>A0ABW7UIK0</accession>
<reference evidence="2 3" key="1">
    <citation type="submission" date="2024-10" db="EMBL/GenBank/DDBJ databases">
        <title>The Natural Products Discovery Center: Release of the First 8490 Sequenced Strains for Exploring Actinobacteria Biosynthetic Diversity.</title>
        <authorList>
            <person name="Kalkreuter E."/>
            <person name="Kautsar S.A."/>
            <person name="Yang D."/>
            <person name="Bader C.D."/>
            <person name="Teijaro C.N."/>
            <person name="Fluegel L."/>
            <person name="Davis C.M."/>
            <person name="Simpson J.R."/>
            <person name="Lauterbach L."/>
            <person name="Steele A.D."/>
            <person name="Gui C."/>
            <person name="Meng S."/>
            <person name="Li G."/>
            <person name="Viehrig K."/>
            <person name="Ye F."/>
            <person name="Su P."/>
            <person name="Kiefer A.F."/>
            <person name="Nichols A."/>
            <person name="Cepeda A.J."/>
            <person name="Yan W."/>
            <person name="Fan B."/>
            <person name="Jiang Y."/>
            <person name="Adhikari A."/>
            <person name="Zheng C.-J."/>
            <person name="Schuster L."/>
            <person name="Cowan T.M."/>
            <person name="Smanski M.J."/>
            <person name="Chevrette M.G."/>
            <person name="De Carvalho L.P.S."/>
            <person name="Shen B."/>
        </authorList>
    </citation>
    <scope>NUCLEOTIDE SEQUENCE [LARGE SCALE GENOMIC DNA]</scope>
    <source>
        <strain evidence="2 3">NPDC020602</strain>
    </source>
</reference>
<dbReference type="Pfam" id="PF09346">
    <property type="entry name" value="SMI1_KNR4"/>
    <property type="match status" value="1"/>
</dbReference>
<dbReference type="Proteomes" id="UP001611339">
    <property type="component" value="Unassembled WGS sequence"/>
</dbReference>